<evidence type="ECO:0000256" key="1">
    <source>
        <dbReference type="SAM" id="MobiDB-lite"/>
    </source>
</evidence>
<reference evidence="2" key="2">
    <citation type="submission" date="2019-07" db="EMBL/GenBank/DDBJ databases">
        <authorList>
            <person name="Yang Y."/>
            <person name="Bocs S."/>
            <person name="Baudouin L."/>
        </authorList>
    </citation>
    <scope>NUCLEOTIDE SEQUENCE</scope>
    <source>
        <tissue evidence="2">Spear leaf of Hainan Tall coconut</tissue>
    </source>
</reference>
<sequence length="100" mass="11035">MSEKEEEASTRRWPGSLPPAPQQQAGDRRRAVRQASMTGSLMQQQRSAGRQQTHSTLAPAAHSAAVWAQRVVVRGEGCHLVPISGPLPPGFFSEFFFFFI</sequence>
<evidence type="ECO:0000313" key="3">
    <source>
        <dbReference type="Proteomes" id="UP000797356"/>
    </source>
</evidence>
<name>A0A8K0IB19_COCNU</name>
<proteinExistence type="predicted"/>
<protein>
    <submittedName>
        <fullName evidence="2">Uncharacterized protein</fullName>
    </submittedName>
</protein>
<reference evidence="2" key="1">
    <citation type="journal article" date="2017" name="Gigascience">
        <title>The genome draft of coconut (Cocos nucifera).</title>
        <authorList>
            <person name="Xiao Y."/>
            <person name="Xu P."/>
            <person name="Fan H."/>
            <person name="Baudouin L."/>
            <person name="Xia W."/>
            <person name="Bocs S."/>
            <person name="Xu J."/>
            <person name="Li Q."/>
            <person name="Guo A."/>
            <person name="Zhou L."/>
            <person name="Li J."/>
            <person name="Wu Y."/>
            <person name="Ma Z."/>
            <person name="Armero A."/>
            <person name="Issali A.E."/>
            <person name="Liu N."/>
            <person name="Peng M."/>
            <person name="Yang Y."/>
        </authorList>
    </citation>
    <scope>NUCLEOTIDE SEQUENCE</scope>
    <source>
        <tissue evidence="2">Spear leaf of Hainan Tall coconut</tissue>
    </source>
</reference>
<feature type="compositionally biased region" description="Polar residues" evidence="1">
    <location>
        <begin position="35"/>
        <end position="56"/>
    </location>
</feature>
<dbReference type="Proteomes" id="UP000797356">
    <property type="component" value="Chromosome 6"/>
</dbReference>
<evidence type="ECO:0000313" key="2">
    <source>
        <dbReference type="EMBL" id="KAG1347068.1"/>
    </source>
</evidence>
<gene>
    <name evidence="2" type="ORF">COCNU_06G008970</name>
</gene>
<accession>A0A8K0IB19</accession>
<organism evidence="2 3">
    <name type="scientific">Cocos nucifera</name>
    <name type="common">Coconut palm</name>
    <dbReference type="NCBI Taxonomy" id="13894"/>
    <lineage>
        <taxon>Eukaryota</taxon>
        <taxon>Viridiplantae</taxon>
        <taxon>Streptophyta</taxon>
        <taxon>Embryophyta</taxon>
        <taxon>Tracheophyta</taxon>
        <taxon>Spermatophyta</taxon>
        <taxon>Magnoliopsida</taxon>
        <taxon>Liliopsida</taxon>
        <taxon>Arecaceae</taxon>
        <taxon>Arecoideae</taxon>
        <taxon>Cocoseae</taxon>
        <taxon>Attaleinae</taxon>
        <taxon>Cocos</taxon>
    </lineage>
</organism>
<feature type="compositionally biased region" description="Basic and acidic residues" evidence="1">
    <location>
        <begin position="1"/>
        <end position="10"/>
    </location>
</feature>
<dbReference type="EMBL" id="CM017877">
    <property type="protein sequence ID" value="KAG1347068.1"/>
    <property type="molecule type" value="Genomic_DNA"/>
</dbReference>
<feature type="region of interest" description="Disordered" evidence="1">
    <location>
        <begin position="1"/>
        <end position="60"/>
    </location>
</feature>
<dbReference type="AlphaFoldDB" id="A0A8K0IB19"/>
<comment type="caution">
    <text evidence="2">The sequence shown here is derived from an EMBL/GenBank/DDBJ whole genome shotgun (WGS) entry which is preliminary data.</text>
</comment>
<keyword evidence="3" id="KW-1185">Reference proteome</keyword>